<feature type="region of interest" description="Disordered" evidence="1">
    <location>
        <begin position="246"/>
        <end position="302"/>
    </location>
</feature>
<sequence>MPLAARYSPFVGILLHAVLFPAFLMSQETGERRATQRADCPWLELGPVASGHGSRSWTNQDGTHHLHLLLTAKPWVPFARVAVTWGDGALVKIQSTVGGSVLATSEHGIELELDAQPPAAKYVQIEAVGTLDDQPNVECLRSFSPPPTPPHPVDCILGAEYKLSREWGTGAIVQVRMDMWQDGRAVTLTYLGEEIKVVKKSLSNVMLEDTIPMDTSAGQTATVIHFSLVPQSYLHGGQTVFTFQAEPEPRTSPRIECHPPWSPQPPTPPPPPSPKPPQPKPPPPVPRPPPPPVRAVHAQPSCDLGGEMSASHWYSREGRDHMRIVVRLEHNHQGYNVVCRFGHEWSKPFEVAELAHADLREQYISAAADETTLVMSPKPSHAAFGFDIIGTGVTLNYFSCERAIQSPGMPPRYPSSPELWRETPSFGDSDAHEVHSRATPITSNNKPKPEIMIAFLIVLLVLVYFQKDMLCTTYNLLRKRCAASNGLTEVAIESEEHVLQHEEELPTRVVSKRKRRGGASYKGVIDLEPGETKQRHEYDAHGSTLLPEAPAPVPMEQCDSNERDTARRWKVFVNVNARMRELHVSSTSSIQSVADLKRAIARAGLKRFGAVAAPPMWSVARPHMDVFILHEDTHEVIVSAEDVPFRMVQKAVSLKAALATERMEEEE</sequence>
<evidence type="ECO:0000313" key="4">
    <source>
        <dbReference type="Proteomes" id="UP001515480"/>
    </source>
</evidence>
<dbReference type="PANTHER" id="PTHR48125">
    <property type="entry name" value="LP07818P1"/>
    <property type="match status" value="1"/>
</dbReference>
<dbReference type="Proteomes" id="UP001515480">
    <property type="component" value="Unassembled WGS sequence"/>
</dbReference>
<protein>
    <submittedName>
        <fullName evidence="3">Uncharacterized protein</fullName>
    </submittedName>
</protein>
<feature type="compositionally biased region" description="Basic and acidic residues" evidence="1">
    <location>
        <begin position="247"/>
        <end position="257"/>
    </location>
</feature>
<name>A0AB34IR38_PRYPA</name>
<organism evidence="3 4">
    <name type="scientific">Prymnesium parvum</name>
    <name type="common">Toxic golden alga</name>
    <dbReference type="NCBI Taxonomy" id="97485"/>
    <lineage>
        <taxon>Eukaryota</taxon>
        <taxon>Haptista</taxon>
        <taxon>Haptophyta</taxon>
        <taxon>Prymnesiophyceae</taxon>
        <taxon>Prymnesiales</taxon>
        <taxon>Prymnesiaceae</taxon>
        <taxon>Prymnesium</taxon>
    </lineage>
</organism>
<proteinExistence type="predicted"/>
<keyword evidence="4" id="KW-1185">Reference proteome</keyword>
<dbReference type="PANTHER" id="PTHR48125:SF12">
    <property type="entry name" value="AT HOOK TRANSCRIPTION FACTOR FAMILY-RELATED"/>
    <property type="match status" value="1"/>
</dbReference>
<reference evidence="3 4" key="1">
    <citation type="journal article" date="2024" name="Science">
        <title>Giant polyketide synthase enzymes in the biosynthesis of giant marine polyether toxins.</title>
        <authorList>
            <person name="Fallon T.R."/>
            <person name="Shende V.V."/>
            <person name="Wierzbicki I.H."/>
            <person name="Pendleton A.L."/>
            <person name="Watervoot N.F."/>
            <person name="Auber R.P."/>
            <person name="Gonzalez D.J."/>
            <person name="Wisecaver J.H."/>
            <person name="Moore B.S."/>
        </authorList>
    </citation>
    <scope>NUCLEOTIDE SEQUENCE [LARGE SCALE GENOMIC DNA]</scope>
    <source>
        <strain evidence="3 4">12B1</strain>
    </source>
</reference>
<accession>A0AB34IR38</accession>
<feature type="chain" id="PRO_5044344100" evidence="2">
    <location>
        <begin position="27"/>
        <end position="667"/>
    </location>
</feature>
<evidence type="ECO:0000256" key="2">
    <source>
        <dbReference type="SAM" id="SignalP"/>
    </source>
</evidence>
<comment type="caution">
    <text evidence="3">The sequence shown here is derived from an EMBL/GenBank/DDBJ whole genome shotgun (WGS) entry which is preliminary data.</text>
</comment>
<evidence type="ECO:0000256" key="1">
    <source>
        <dbReference type="SAM" id="MobiDB-lite"/>
    </source>
</evidence>
<gene>
    <name evidence="3" type="ORF">AB1Y20_010549</name>
</gene>
<feature type="compositionally biased region" description="Pro residues" evidence="1">
    <location>
        <begin position="260"/>
        <end position="293"/>
    </location>
</feature>
<evidence type="ECO:0000313" key="3">
    <source>
        <dbReference type="EMBL" id="KAL1504139.1"/>
    </source>
</evidence>
<keyword evidence="2" id="KW-0732">Signal</keyword>
<dbReference type="AlphaFoldDB" id="A0AB34IR38"/>
<dbReference type="EMBL" id="JBGBPQ010000020">
    <property type="protein sequence ID" value="KAL1504139.1"/>
    <property type="molecule type" value="Genomic_DNA"/>
</dbReference>
<feature type="signal peptide" evidence="2">
    <location>
        <begin position="1"/>
        <end position="26"/>
    </location>
</feature>